<organism evidence="4 5">
    <name type="scientific">Lachnospira eligens (strain ATCC 27750 / DSM 3376 / VPI C15-48 / C15-B4)</name>
    <name type="common">Eubacterium eligens</name>
    <dbReference type="NCBI Taxonomy" id="515620"/>
    <lineage>
        <taxon>Bacteria</taxon>
        <taxon>Bacillati</taxon>
        <taxon>Bacillota</taxon>
        <taxon>Clostridia</taxon>
        <taxon>Lachnospirales</taxon>
        <taxon>Lachnospiraceae</taxon>
        <taxon>Lachnospira</taxon>
    </lineage>
</organism>
<sequence>MGIFKKKKRDYGYGYSNTLEKMILEDDAPDDEKEKIKSTHAIELYEAFDKVREKKEKNNKVEGKPDYETRKRQEKSKLEEEKYDHLLNSVQAQTLIQAVEKNYGTDISKKDESQDAEIINVRKLGTHDMEVYVKQQCDIMEEAAEHIENVKAEYEAVTEEFNDIQLIDEAPQDIKNKIISCAEIIDSMMVDRRILKSTEHKLSNSAYRRMETFEDEIPSGIKLMQAQEEYYDAVKQDLRVLEGERMNLRLESKALVKRQLQIRSLARTAFAAMVVVFIIFIVSMAIVENDEETAFFIVISLLAAILAVGMFAILKVTERNVLVTEIKLNKATGLLNKIKIKYVNAANTLDYEYSKYGVKSAYELENKYKLYEEMKAEQSRMLDMTSSLNSAENDLESILRKLGLSDPHIWFGRVKAFINPKEMVEVRHELNTRRYKLRQQIEYNEKRIEEAKSNIKNATLSNPEHSDGAMRVIEMYEKRHSRVAK</sequence>
<proteinExistence type="predicted"/>
<evidence type="ECO:0000256" key="2">
    <source>
        <dbReference type="SAM" id="MobiDB-lite"/>
    </source>
</evidence>
<dbReference type="eggNOG" id="ENOG502ZA3H">
    <property type="taxonomic scope" value="Bacteria"/>
</dbReference>
<dbReference type="HOGENOM" id="CLU_044188_0_0_9"/>
<reference evidence="4 5" key="1">
    <citation type="journal article" date="2009" name="Proc. Natl. Acad. Sci. U.S.A.">
        <title>Characterizing a model human gut microbiota composed of members of its two dominant bacterial phyla.</title>
        <authorList>
            <person name="Mahowald M.A."/>
            <person name="Rey F.E."/>
            <person name="Seedorf H."/>
            <person name="Turnbaugh P.J."/>
            <person name="Fulton R.S."/>
            <person name="Wollam A."/>
            <person name="Shah N."/>
            <person name="Wang C."/>
            <person name="Magrini V."/>
            <person name="Wilson R.K."/>
            <person name="Cantarel B.L."/>
            <person name="Coutinho P.M."/>
            <person name="Henrissat B."/>
            <person name="Crock L.W."/>
            <person name="Russell A."/>
            <person name="Verberkmoes N.C."/>
            <person name="Hettich R.L."/>
            <person name="Gordon J.I."/>
        </authorList>
    </citation>
    <scope>NUCLEOTIDE SEQUENCE [LARGE SCALE GENOMIC DNA]</scope>
    <source>
        <strain evidence="5">ATCC 27750 / DSM 3376 / VPI C15-48 / C15-B4</strain>
    </source>
</reference>
<feature type="coiled-coil region" evidence="1">
    <location>
        <begin position="224"/>
        <end position="251"/>
    </location>
</feature>
<keyword evidence="3" id="KW-1133">Transmembrane helix</keyword>
<feature type="transmembrane region" description="Helical" evidence="3">
    <location>
        <begin position="293"/>
        <end position="314"/>
    </location>
</feature>
<keyword evidence="1" id="KW-0175">Coiled coil</keyword>
<keyword evidence="3" id="KW-0812">Transmembrane</keyword>
<keyword evidence="3" id="KW-0472">Membrane</keyword>
<dbReference type="Proteomes" id="UP000001476">
    <property type="component" value="Chromosome"/>
</dbReference>
<evidence type="ECO:0000256" key="1">
    <source>
        <dbReference type="SAM" id="Coils"/>
    </source>
</evidence>
<dbReference type="RefSeq" id="WP_012739574.1">
    <property type="nucleotide sequence ID" value="NC_012778.1"/>
</dbReference>
<protein>
    <submittedName>
        <fullName evidence="4">Uncharacterized protein</fullName>
    </submittedName>
</protein>
<feature type="transmembrane region" description="Helical" evidence="3">
    <location>
        <begin position="265"/>
        <end position="287"/>
    </location>
</feature>
<dbReference type="KEGG" id="eel:EUBELI_01344"/>
<dbReference type="STRING" id="515620.EUBELI_01344"/>
<feature type="coiled-coil region" evidence="1">
    <location>
        <begin position="140"/>
        <end position="167"/>
    </location>
</feature>
<evidence type="ECO:0000313" key="4">
    <source>
        <dbReference type="EMBL" id="ACR72339.1"/>
    </source>
</evidence>
<gene>
    <name evidence="4" type="ordered locus">EUBELI_01344</name>
</gene>
<feature type="region of interest" description="Disordered" evidence="2">
    <location>
        <begin position="54"/>
        <end position="76"/>
    </location>
</feature>
<evidence type="ECO:0000313" key="5">
    <source>
        <dbReference type="Proteomes" id="UP000001476"/>
    </source>
</evidence>
<keyword evidence="5" id="KW-1185">Reference proteome</keyword>
<dbReference type="AlphaFoldDB" id="C4Z1H8"/>
<dbReference type="EMBL" id="CP001104">
    <property type="protein sequence ID" value="ACR72339.1"/>
    <property type="molecule type" value="Genomic_DNA"/>
</dbReference>
<name>C4Z1H8_LACE2</name>
<accession>C4Z1H8</accession>
<dbReference type="GeneID" id="41356055"/>
<evidence type="ECO:0000256" key="3">
    <source>
        <dbReference type="SAM" id="Phobius"/>
    </source>
</evidence>